<keyword evidence="13" id="KW-0479">Metal-binding</keyword>
<evidence type="ECO:0000256" key="10">
    <source>
        <dbReference type="ARBA" id="ARBA00049176"/>
    </source>
</evidence>
<evidence type="ECO:0000256" key="11">
    <source>
        <dbReference type="ARBA" id="ARBA00049191"/>
    </source>
</evidence>
<organism evidence="16 17">
    <name type="scientific">Yoonia rosea</name>
    <dbReference type="NCBI Taxonomy" id="287098"/>
    <lineage>
        <taxon>Bacteria</taxon>
        <taxon>Pseudomonadati</taxon>
        <taxon>Pseudomonadota</taxon>
        <taxon>Alphaproteobacteria</taxon>
        <taxon>Rhodobacterales</taxon>
        <taxon>Paracoccaceae</taxon>
        <taxon>Yoonia</taxon>
    </lineage>
</organism>
<dbReference type="InterPro" id="IPR008278">
    <property type="entry name" value="4-PPantetheinyl_Trfase_dom"/>
</dbReference>
<dbReference type="RefSeq" id="WP_084190824.1">
    <property type="nucleotide sequence ID" value="NZ_FTPR01000002.1"/>
</dbReference>
<keyword evidence="6 16" id="KW-0808">Transferase</keyword>
<dbReference type="InterPro" id="IPR037143">
    <property type="entry name" value="4-PPantetheinyl_Trfase_dom_sf"/>
</dbReference>
<comment type="catalytic activity">
    <reaction evidence="11">
        <text>apo-[peptidyl-carrier protein] + CoA = holo-[peptidyl-carrier protein] + adenosine 3',5'-bisphosphate + H(+)</text>
        <dbReference type="Rhea" id="RHEA:46228"/>
        <dbReference type="Rhea" id="RHEA-COMP:11479"/>
        <dbReference type="Rhea" id="RHEA-COMP:11480"/>
        <dbReference type="ChEBI" id="CHEBI:15378"/>
        <dbReference type="ChEBI" id="CHEBI:29999"/>
        <dbReference type="ChEBI" id="CHEBI:57287"/>
        <dbReference type="ChEBI" id="CHEBI:58343"/>
        <dbReference type="ChEBI" id="CHEBI:64479"/>
    </reaction>
</comment>
<evidence type="ECO:0000256" key="12">
    <source>
        <dbReference type="PIRSR" id="PIRSR603542-1"/>
    </source>
</evidence>
<comment type="similarity">
    <text evidence="3">Belongs to the P-Pant transferase superfamily. EntD family.</text>
</comment>
<dbReference type="Gene3D" id="3.90.470.20">
    <property type="entry name" value="4'-phosphopantetheinyl transferase domain"/>
    <property type="match status" value="1"/>
</dbReference>
<comment type="pathway">
    <text evidence="2">Siderophore biosynthesis; enterobactin biosynthesis.</text>
</comment>
<feature type="domain" description="4'-phosphopantetheinyl transferase" evidence="14">
    <location>
        <begin position="107"/>
        <end position="190"/>
    </location>
</feature>
<name>A0A1R3X8A4_9RHOB</name>
<evidence type="ECO:0000256" key="1">
    <source>
        <dbReference type="ARBA" id="ARBA00003937"/>
    </source>
</evidence>
<dbReference type="GO" id="GO:0008897">
    <property type="term" value="F:holo-[acyl-carrier-protein] synthase activity"/>
    <property type="evidence" value="ECO:0007669"/>
    <property type="project" value="InterPro"/>
</dbReference>
<evidence type="ECO:0000256" key="4">
    <source>
        <dbReference type="ARBA" id="ARBA00011503"/>
    </source>
</evidence>
<proteinExistence type="inferred from homology"/>
<accession>A0A1R3X8A4</accession>
<dbReference type="Proteomes" id="UP000186997">
    <property type="component" value="Unassembled WGS sequence"/>
</dbReference>
<dbReference type="AlphaFoldDB" id="A0A1R3X8A4"/>
<dbReference type="InterPro" id="IPR041354">
    <property type="entry name" value="4PPT_N"/>
</dbReference>
<evidence type="ECO:0000313" key="17">
    <source>
        <dbReference type="Proteomes" id="UP000186997"/>
    </source>
</evidence>
<feature type="binding site" evidence="12">
    <location>
        <position position="44"/>
    </location>
    <ligand>
        <name>CoA</name>
        <dbReference type="ChEBI" id="CHEBI:57287"/>
    </ligand>
</feature>
<protein>
    <recommendedName>
        <fullName evidence="5">Enterobactin synthase component D</fullName>
    </recommendedName>
    <alternativeName>
        <fullName evidence="8">4'-phosphopantetheinyl transferase EntD</fullName>
    </alternativeName>
    <alternativeName>
        <fullName evidence="9">Enterochelin synthase D</fullName>
    </alternativeName>
</protein>
<keyword evidence="7" id="KW-0259">Enterobactin biosynthesis</keyword>
<evidence type="ECO:0000256" key="13">
    <source>
        <dbReference type="PIRSR" id="PIRSR603542-2"/>
    </source>
</evidence>
<evidence type="ECO:0000256" key="3">
    <source>
        <dbReference type="ARBA" id="ARBA00008342"/>
    </source>
</evidence>
<feature type="binding site" evidence="12">
    <location>
        <position position="152"/>
    </location>
    <ligand>
        <name>CoA</name>
        <dbReference type="ChEBI" id="CHEBI:57287"/>
    </ligand>
</feature>
<feature type="binding site" evidence="12">
    <location>
        <position position="52"/>
    </location>
    <ligand>
        <name>CoA</name>
        <dbReference type="ChEBI" id="CHEBI:57287"/>
    </ligand>
</feature>
<dbReference type="EMBL" id="FTPR01000002">
    <property type="protein sequence ID" value="SIT87277.1"/>
    <property type="molecule type" value="Genomic_DNA"/>
</dbReference>
<dbReference type="Pfam" id="PF01648">
    <property type="entry name" value="ACPS"/>
    <property type="match status" value="1"/>
</dbReference>
<feature type="binding site" evidence="12">
    <location>
        <position position="110"/>
    </location>
    <ligand>
        <name>CoA</name>
        <dbReference type="ChEBI" id="CHEBI:57287"/>
    </ligand>
</feature>
<evidence type="ECO:0000256" key="7">
    <source>
        <dbReference type="ARBA" id="ARBA00023191"/>
    </source>
</evidence>
<reference evidence="17" key="1">
    <citation type="submission" date="2017-01" db="EMBL/GenBank/DDBJ databases">
        <authorList>
            <person name="Varghese N."/>
            <person name="Submissions S."/>
        </authorList>
    </citation>
    <scope>NUCLEOTIDE SEQUENCE [LARGE SCALE GENOMIC DNA]</scope>
    <source>
        <strain evidence="17">DSM 29591</strain>
    </source>
</reference>
<feature type="binding site" evidence="13">
    <location>
        <position position="110"/>
    </location>
    <ligand>
        <name>Mg(2+)</name>
        <dbReference type="ChEBI" id="CHEBI:18420"/>
    </ligand>
</feature>
<evidence type="ECO:0000256" key="9">
    <source>
        <dbReference type="ARBA" id="ARBA00031996"/>
    </source>
</evidence>
<gene>
    <name evidence="16" type="ORF">SAMN05421665_2330</name>
</gene>
<keyword evidence="17" id="KW-1185">Reference proteome</keyword>
<comment type="cofactor">
    <cofactor evidence="13">
        <name>Mg(2+)</name>
        <dbReference type="ChEBI" id="CHEBI:18420"/>
    </cofactor>
</comment>
<feature type="binding site" evidence="12">
    <location>
        <position position="156"/>
    </location>
    <ligand>
        <name>CoA</name>
        <dbReference type="ChEBI" id="CHEBI:57287"/>
    </ligand>
</feature>
<dbReference type="GO" id="GO:0000287">
    <property type="term" value="F:magnesium ion binding"/>
    <property type="evidence" value="ECO:0007669"/>
    <property type="project" value="InterPro"/>
</dbReference>
<evidence type="ECO:0000259" key="14">
    <source>
        <dbReference type="Pfam" id="PF01648"/>
    </source>
</evidence>
<keyword evidence="13" id="KW-0460">Magnesium</keyword>
<dbReference type="PANTHER" id="PTHR38096:SF1">
    <property type="entry name" value="ENTEROBACTIN SYNTHASE COMPONENT D"/>
    <property type="match status" value="1"/>
</dbReference>
<dbReference type="OrthoDB" id="8210607at2"/>
<comment type="subunit">
    <text evidence="4">EntB, EntD, EntE, and EntF form a multienzyme complex called enterobactin synthase.</text>
</comment>
<dbReference type="GO" id="GO:0005886">
    <property type="term" value="C:plasma membrane"/>
    <property type="evidence" value="ECO:0007669"/>
    <property type="project" value="TreeGrafter"/>
</dbReference>
<dbReference type="InterPro" id="IPR003542">
    <property type="entry name" value="Enbac_synth_compD-like"/>
</dbReference>
<feature type="binding site" evidence="13">
    <location>
        <position position="112"/>
    </location>
    <ligand>
        <name>Mg(2+)</name>
        <dbReference type="ChEBI" id="CHEBI:18420"/>
    </ligand>
</feature>
<comment type="function">
    <text evidence="1">Involved in the biosynthesis of the siderophore enterobactin (enterochelin), which is a macrocyclic trimeric lactone of N-(2,3-dihydroxybenzoyl)-serine. The serine trilactone serves as a scaffolding for the three catechol functionalities that provide hexadentate coordination for the tightly ligated iron(2+) atoms. Plays an essential role in the assembly of the enterobactin by catalyzing the transfer of the 4'-phosphopantetheine (Ppant) moiety from coenzyme A to the apo-domains of both EntB (ArCP domain) and EntF (PCP domain) to yield their holo-forms which make them competent for the activation of 2,3-dihydroxybenzoate (DHB) and L-serine, respectively.</text>
</comment>
<sequence length="208" mass="21746">MEGVRAALRQMLGPHAGIGVTDPAQDTALWDEEAAAVARAIPKRRTEFAAGRCAARAAMAEIGFAPTAILQGRDRAPIWPAGLAGSIAHCDTCCVSIVALQEHYAALGVDVEPATPLADDLIAVICTPAERAWLAGETDPGLAAKMIFSAKEAVYKAQYPLTGKVIGFDAVTLEMIDCAYRVAGNPTLANMKGAILIEDGLILSVAYV</sequence>
<dbReference type="SUPFAM" id="SSF56214">
    <property type="entry name" value="4'-phosphopantetheinyl transferase"/>
    <property type="match status" value="1"/>
</dbReference>
<dbReference type="UniPathway" id="UPA00017"/>
<evidence type="ECO:0000259" key="15">
    <source>
        <dbReference type="Pfam" id="PF17837"/>
    </source>
</evidence>
<dbReference type="PANTHER" id="PTHR38096">
    <property type="entry name" value="ENTEROBACTIN SYNTHASE COMPONENT D"/>
    <property type="match status" value="1"/>
</dbReference>
<feature type="domain" description="4'-phosphopantetheinyl transferase N-terminal" evidence="15">
    <location>
        <begin position="32"/>
        <end position="99"/>
    </location>
</feature>
<dbReference type="PRINTS" id="PR01399">
    <property type="entry name" value="ENTSNTHTASED"/>
</dbReference>
<dbReference type="Pfam" id="PF17837">
    <property type="entry name" value="4PPT_N"/>
    <property type="match status" value="1"/>
</dbReference>
<evidence type="ECO:0000256" key="6">
    <source>
        <dbReference type="ARBA" id="ARBA00022679"/>
    </source>
</evidence>
<evidence type="ECO:0000256" key="2">
    <source>
        <dbReference type="ARBA" id="ARBA00004993"/>
    </source>
</evidence>
<comment type="catalytic activity">
    <reaction evidence="10">
        <text>apo-[aryl-carrier protein] + CoA = holo-[aryl-carrier protein] + adenosine 3',5'-bisphosphate + H(+)</text>
        <dbReference type="Rhea" id="RHEA:48404"/>
        <dbReference type="Rhea" id="RHEA-COMP:15903"/>
        <dbReference type="Rhea" id="RHEA-COMP:17557"/>
        <dbReference type="ChEBI" id="CHEBI:15378"/>
        <dbReference type="ChEBI" id="CHEBI:29999"/>
        <dbReference type="ChEBI" id="CHEBI:57287"/>
        <dbReference type="ChEBI" id="CHEBI:58343"/>
        <dbReference type="ChEBI" id="CHEBI:64479"/>
    </reaction>
</comment>
<evidence type="ECO:0000313" key="16">
    <source>
        <dbReference type="EMBL" id="SIT87277.1"/>
    </source>
</evidence>
<evidence type="ECO:0000256" key="5">
    <source>
        <dbReference type="ARBA" id="ARBA00019087"/>
    </source>
</evidence>
<dbReference type="GO" id="GO:0009239">
    <property type="term" value="P:enterobactin biosynthetic process"/>
    <property type="evidence" value="ECO:0007669"/>
    <property type="project" value="UniProtKB-UniPathway"/>
</dbReference>
<dbReference type="GO" id="GO:0009366">
    <property type="term" value="C:enterobactin synthetase complex"/>
    <property type="evidence" value="ECO:0007669"/>
    <property type="project" value="InterPro"/>
</dbReference>
<dbReference type="STRING" id="287098.SAMN05421665_2330"/>
<evidence type="ECO:0000256" key="8">
    <source>
        <dbReference type="ARBA" id="ARBA00029894"/>
    </source>
</evidence>